<evidence type="ECO:0000256" key="2">
    <source>
        <dbReference type="ARBA" id="ARBA00022801"/>
    </source>
</evidence>
<evidence type="ECO:0000313" key="5">
    <source>
        <dbReference type="EMBL" id="KIM21538.1"/>
    </source>
</evidence>
<dbReference type="InterPro" id="IPR005135">
    <property type="entry name" value="Endo/exonuclease/phosphatase"/>
</dbReference>
<accession>A0A0C2W502</accession>
<comment type="similarity">
    <text evidence="1">Belongs to the CCR4/nocturin family.</text>
</comment>
<dbReference type="GO" id="GO:0000175">
    <property type="term" value="F:3'-5'-RNA exonuclease activity"/>
    <property type="evidence" value="ECO:0007669"/>
    <property type="project" value="TreeGrafter"/>
</dbReference>
<dbReference type="Proteomes" id="UP000054097">
    <property type="component" value="Unassembled WGS sequence"/>
</dbReference>
<proteinExistence type="inferred from homology"/>
<dbReference type="Gene3D" id="3.60.10.10">
    <property type="entry name" value="Endonuclease/exonuclease/phosphatase"/>
    <property type="match status" value="1"/>
</dbReference>
<dbReference type="OrthoDB" id="428734at2759"/>
<name>A0A0C2W502_SERVB</name>
<dbReference type="InterPro" id="IPR036691">
    <property type="entry name" value="Endo/exonu/phosph_ase_sf"/>
</dbReference>
<dbReference type="PANTHER" id="PTHR12121">
    <property type="entry name" value="CARBON CATABOLITE REPRESSOR PROTEIN 4"/>
    <property type="match status" value="1"/>
</dbReference>
<gene>
    <name evidence="5" type="ORF">M408DRAFT_29497</name>
</gene>
<feature type="domain" description="Endonuclease/exonuclease/phosphatase" evidence="4">
    <location>
        <begin position="69"/>
        <end position="448"/>
    </location>
</feature>
<evidence type="ECO:0000256" key="3">
    <source>
        <dbReference type="SAM" id="MobiDB-lite"/>
    </source>
</evidence>
<sequence length="459" mass="52015">MPSKGTFQLSEEQLALQAARKALKEKKALGSSGQTTPTSVENSILQRQWLLRRQISSETRQIDDRLSVMTWNMLAQSLVRRELFPGSDALKFAQRGPMLSCEILTYDTDVLCLQEVDRLDVLLPAIQHRYSHVYAAGRKKQHGCMVLFKTELFDLHSSQTIYYDEEDVRQGEIEDESKVDLWRRGTSRITKNIALIVALKRKGSDDGVVVATTHLFWHPAYVYERAKQVGILLRSVSSFRKQNNLEKWPCFIAGDLNLTPDDVAYSLIVGESITPQQQHIYDYSRVVHVTIDPTIPKMPTYQIHLEQNDDEEGGGAGGEEEENDPDRVIVNSRACIPSDGLLDLEELKDLYRESGMTPMRSLYDEFLRTLEDEGVETMKTRLKALEGRKGGDEPAYTSYTRFWKSTLDYIFLLPPGDRTAEVESILRPHKTEDLGTGIPKKGVCGSDHISLGVRVAFQT</sequence>
<dbReference type="PANTHER" id="PTHR12121:SF45">
    <property type="entry name" value="NOCTURNIN"/>
    <property type="match status" value="1"/>
</dbReference>
<feature type="region of interest" description="Disordered" evidence="3">
    <location>
        <begin position="308"/>
        <end position="328"/>
    </location>
</feature>
<organism evidence="5 6">
    <name type="scientific">Serendipita vermifera MAFF 305830</name>
    <dbReference type="NCBI Taxonomy" id="933852"/>
    <lineage>
        <taxon>Eukaryota</taxon>
        <taxon>Fungi</taxon>
        <taxon>Dikarya</taxon>
        <taxon>Basidiomycota</taxon>
        <taxon>Agaricomycotina</taxon>
        <taxon>Agaricomycetes</taxon>
        <taxon>Sebacinales</taxon>
        <taxon>Serendipitaceae</taxon>
        <taxon>Serendipita</taxon>
    </lineage>
</organism>
<dbReference type="InterPro" id="IPR050410">
    <property type="entry name" value="CCR4/nocturin_mRNA_transcr"/>
</dbReference>
<reference evidence="5 6" key="1">
    <citation type="submission" date="2014-04" db="EMBL/GenBank/DDBJ databases">
        <authorList>
            <consortium name="DOE Joint Genome Institute"/>
            <person name="Kuo A."/>
            <person name="Zuccaro A."/>
            <person name="Kohler A."/>
            <person name="Nagy L.G."/>
            <person name="Floudas D."/>
            <person name="Copeland A."/>
            <person name="Barry K.W."/>
            <person name="Cichocki N."/>
            <person name="Veneault-Fourrey C."/>
            <person name="LaButti K."/>
            <person name="Lindquist E.A."/>
            <person name="Lipzen A."/>
            <person name="Lundell T."/>
            <person name="Morin E."/>
            <person name="Murat C."/>
            <person name="Sun H."/>
            <person name="Tunlid A."/>
            <person name="Henrissat B."/>
            <person name="Grigoriev I.V."/>
            <person name="Hibbett D.S."/>
            <person name="Martin F."/>
            <person name="Nordberg H.P."/>
            <person name="Cantor M.N."/>
            <person name="Hua S.X."/>
        </authorList>
    </citation>
    <scope>NUCLEOTIDE SEQUENCE [LARGE SCALE GENOMIC DNA]</scope>
    <source>
        <strain evidence="5 6">MAFF 305830</strain>
    </source>
</reference>
<keyword evidence="6" id="KW-1185">Reference proteome</keyword>
<dbReference type="AlphaFoldDB" id="A0A0C2W502"/>
<keyword evidence="2" id="KW-0378">Hydrolase</keyword>
<protein>
    <recommendedName>
        <fullName evidence="4">Endonuclease/exonuclease/phosphatase domain-containing protein</fullName>
    </recommendedName>
</protein>
<dbReference type="Pfam" id="PF03372">
    <property type="entry name" value="Exo_endo_phos"/>
    <property type="match status" value="1"/>
</dbReference>
<dbReference type="HOGENOM" id="CLU_034867_1_0_1"/>
<dbReference type="EMBL" id="KN824380">
    <property type="protein sequence ID" value="KIM21538.1"/>
    <property type="molecule type" value="Genomic_DNA"/>
</dbReference>
<evidence type="ECO:0000259" key="4">
    <source>
        <dbReference type="Pfam" id="PF03372"/>
    </source>
</evidence>
<evidence type="ECO:0000313" key="6">
    <source>
        <dbReference type="Proteomes" id="UP000054097"/>
    </source>
</evidence>
<dbReference type="SUPFAM" id="SSF56219">
    <property type="entry name" value="DNase I-like"/>
    <property type="match status" value="1"/>
</dbReference>
<reference evidence="6" key="2">
    <citation type="submission" date="2015-01" db="EMBL/GenBank/DDBJ databases">
        <title>Evolutionary Origins and Diversification of the Mycorrhizal Mutualists.</title>
        <authorList>
            <consortium name="DOE Joint Genome Institute"/>
            <consortium name="Mycorrhizal Genomics Consortium"/>
            <person name="Kohler A."/>
            <person name="Kuo A."/>
            <person name="Nagy L.G."/>
            <person name="Floudas D."/>
            <person name="Copeland A."/>
            <person name="Barry K.W."/>
            <person name="Cichocki N."/>
            <person name="Veneault-Fourrey C."/>
            <person name="LaButti K."/>
            <person name="Lindquist E.A."/>
            <person name="Lipzen A."/>
            <person name="Lundell T."/>
            <person name="Morin E."/>
            <person name="Murat C."/>
            <person name="Riley R."/>
            <person name="Ohm R."/>
            <person name="Sun H."/>
            <person name="Tunlid A."/>
            <person name="Henrissat B."/>
            <person name="Grigoriev I.V."/>
            <person name="Hibbett D.S."/>
            <person name="Martin F."/>
        </authorList>
    </citation>
    <scope>NUCLEOTIDE SEQUENCE [LARGE SCALE GENOMIC DNA]</scope>
    <source>
        <strain evidence="6">MAFF 305830</strain>
    </source>
</reference>
<feature type="compositionally biased region" description="Acidic residues" evidence="3">
    <location>
        <begin position="308"/>
        <end position="324"/>
    </location>
</feature>
<dbReference type="GO" id="GO:0006139">
    <property type="term" value="P:nucleobase-containing compound metabolic process"/>
    <property type="evidence" value="ECO:0007669"/>
    <property type="project" value="UniProtKB-ARBA"/>
</dbReference>
<evidence type="ECO:0000256" key="1">
    <source>
        <dbReference type="ARBA" id="ARBA00010774"/>
    </source>
</evidence>